<dbReference type="AlphaFoldDB" id="A0A8J3Y275"/>
<evidence type="ECO:0000256" key="1">
    <source>
        <dbReference type="ARBA" id="ARBA00023015"/>
    </source>
</evidence>
<feature type="domain" description="Tetracyclin repressor-like C-terminal" evidence="4">
    <location>
        <begin position="37"/>
        <end position="119"/>
    </location>
</feature>
<dbReference type="InterPro" id="IPR036271">
    <property type="entry name" value="Tet_transcr_reg_TetR-rel_C_sf"/>
</dbReference>
<dbReference type="EMBL" id="BOOR01000087">
    <property type="protein sequence ID" value="GII59523.1"/>
    <property type="molecule type" value="Genomic_DNA"/>
</dbReference>
<evidence type="ECO:0000313" key="5">
    <source>
        <dbReference type="EMBL" id="GII59523.1"/>
    </source>
</evidence>
<dbReference type="Pfam" id="PF16925">
    <property type="entry name" value="TetR_C_13"/>
    <property type="match status" value="1"/>
</dbReference>
<accession>A0A8J3Y275</accession>
<proteinExistence type="predicted"/>
<evidence type="ECO:0000313" key="6">
    <source>
        <dbReference type="Proteomes" id="UP000605992"/>
    </source>
</evidence>
<keyword evidence="2" id="KW-0804">Transcription</keyword>
<reference evidence="5" key="1">
    <citation type="submission" date="2021-01" db="EMBL/GenBank/DDBJ databases">
        <title>Whole genome shotgun sequence of Planotetraspora thailandica NBRC 104271.</title>
        <authorList>
            <person name="Komaki H."/>
            <person name="Tamura T."/>
        </authorList>
    </citation>
    <scope>NUCLEOTIDE SEQUENCE</scope>
    <source>
        <strain evidence="5">NBRC 104271</strain>
    </source>
</reference>
<evidence type="ECO:0000256" key="3">
    <source>
        <dbReference type="SAM" id="MobiDB-lite"/>
    </source>
</evidence>
<keyword evidence="6" id="KW-1185">Reference proteome</keyword>
<sequence>MSSRGTGKDPSRLTARGAATRENALVAGPHDDEGTYRCPLGSPANELGGRSGSAHRLLAAAFDSWRDTLASGLARMQENGEVDPEVTAEELAVGVIAAIQGGYLLAGTTQDAQPFALALDMAPSSAKGHMRTDHQRLRVLDIPT</sequence>
<comment type="caution">
    <text evidence="5">The sequence shown here is derived from an EMBL/GenBank/DDBJ whole genome shotgun (WGS) entry which is preliminary data.</text>
</comment>
<dbReference type="InterPro" id="IPR011075">
    <property type="entry name" value="TetR_C"/>
</dbReference>
<feature type="region of interest" description="Disordered" evidence="3">
    <location>
        <begin position="1"/>
        <end position="42"/>
    </location>
</feature>
<name>A0A8J3Y275_9ACTN</name>
<protein>
    <recommendedName>
        <fullName evidence="4">Tetracyclin repressor-like C-terminal domain-containing protein</fullName>
    </recommendedName>
</protein>
<feature type="compositionally biased region" description="Basic and acidic residues" evidence="3">
    <location>
        <begin position="1"/>
        <end position="11"/>
    </location>
</feature>
<keyword evidence="1" id="KW-0805">Transcription regulation</keyword>
<evidence type="ECO:0000259" key="4">
    <source>
        <dbReference type="Pfam" id="PF16925"/>
    </source>
</evidence>
<gene>
    <name evidence="5" type="ORF">Pth03_79120</name>
</gene>
<evidence type="ECO:0000256" key="2">
    <source>
        <dbReference type="ARBA" id="ARBA00023163"/>
    </source>
</evidence>
<organism evidence="5 6">
    <name type="scientific">Planotetraspora thailandica</name>
    <dbReference type="NCBI Taxonomy" id="487172"/>
    <lineage>
        <taxon>Bacteria</taxon>
        <taxon>Bacillati</taxon>
        <taxon>Actinomycetota</taxon>
        <taxon>Actinomycetes</taxon>
        <taxon>Streptosporangiales</taxon>
        <taxon>Streptosporangiaceae</taxon>
        <taxon>Planotetraspora</taxon>
    </lineage>
</organism>
<dbReference type="Proteomes" id="UP000605992">
    <property type="component" value="Unassembled WGS sequence"/>
</dbReference>
<dbReference type="Gene3D" id="1.10.357.10">
    <property type="entry name" value="Tetracycline Repressor, domain 2"/>
    <property type="match status" value="1"/>
</dbReference>
<dbReference type="SUPFAM" id="SSF48498">
    <property type="entry name" value="Tetracyclin repressor-like, C-terminal domain"/>
    <property type="match status" value="1"/>
</dbReference>